<dbReference type="InterPro" id="IPR037143">
    <property type="entry name" value="4-PPantetheinyl_Trfase_dom_sf"/>
</dbReference>
<keyword evidence="1 3" id="KW-0808">Transferase</keyword>
<sequence>MLTKKVSTKNLKELSSVSKKTSTELGVDILERKRIEKVLSKHPVRFIQRVYTIREIKSFPENKEIYYSIGFSLKEAIWKTLPPSTQKRAYFGDIEIIWNKGKTEIFLFGKKTKNLLVSFSFDKKYVLSSAIRFTRKHYD</sequence>
<gene>
    <name evidence="3" type="primary">acpS_1</name>
    <name evidence="3" type="ORF">BWX89_00187</name>
</gene>
<comment type="caution">
    <text evidence="3">The sequence shown here is derived from an EMBL/GenBank/DDBJ whole genome shotgun (WGS) entry which is preliminary data.</text>
</comment>
<evidence type="ECO:0000259" key="2">
    <source>
        <dbReference type="Pfam" id="PF01648"/>
    </source>
</evidence>
<evidence type="ECO:0000256" key="1">
    <source>
        <dbReference type="ARBA" id="ARBA00022679"/>
    </source>
</evidence>
<accession>A0A1V6CE42</accession>
<dbReference type="Pfam" id="PF01648">
    <property type="entry name" value="ACPS"/>
    <property type="match status" value="1"/>
</dbReference>
<name>A0A1V6CE42_UNCT6</name>
<dbReference type="InterPro" id="IPR008278">
    <property type="entry name" value="4-PPantetheinyl_Trfase_dom"/>
</dbReference>
<dbReference type="SUPFAM" id="SSF56214">
    <property type="entry name" value="4'-phosphopantetheinyl transferase"/>
    <property type="match status" value="1"/>
</dbReference>
<dbReference type="Gene3D" id="3.90.470.20">
    <property type="entry name" value="4'-phosphopantetheinyl transferase domain"/>
    <property type="match status" value="1"/>
</dbReference>
<dbReference type="GO" id="GO:0000287">
    <property type="term" value="F:magnesium ion binding"/>
    <property type="evidence" value="ECO:0007669"/>
    <property type="project" value="InterPro"/>
</dbReference>
<dbReference type="AlphaFoldDB" id="A0A1V6CE42"/>
<proteinExistence type="predicted"/>
<dbReference type="GO" id="GO:0008897">
    <property type="term" value="F:holo-[acyl-carrier-protein] synthase activity"/>
    <property type="evidence" value="ECO:0007669"/>
    <property type="project" value="UniProtKB-EC"/>
</dbReference>
<evidence type="ECO:0000313" key="3">
    <source>
        <dbReference type="EMBL" id="OQB75064.1"/>
    </source>
</evidence>
<organism evidence="3">
    <name type="scientific">candidate division TA06 bacterium ADurb.Bin131</name>
    <dbReference type="NCBI Taxonomy" id="1852827"/>
    <lineage>
        <taxon>Bacteria</taxon>
        <taxon>Bacteria division TA06</taxon>
    </lineage>
</organism>
<dbReference type="EMBL" id="MWDQ01000024">
    <property type="protein sequence ID" value="OQB75064.1"/>
    <property type="molecule type" value="Genomic_DNA"/>
</dbReference>
<reference evidence="3" key="1">
    <citation type="submission" date="2017-02" db="EMBL/GenBank/DDBJ databases">
        <title>Delving into the versatile metabolic prowess of the omnipresent phylum Bacteroidetes.</title>
        <authorList>
            <person name="Nobu M.K."/>
            <person name="Mei R."/>
            <person name="Narihiro T."/>
            <person name="Kuroda K."/>
            <person name="Liu W.-T."/>
        </authorList>
    </citation>
    <scope>NUCLEOTIDE SEQUENCE</scope>
    <source>
        <strain evidence="3">ADurb.Bin131</strain>
    </source>
</reference>
<dbReference type="EC" id="2.7.8.7" evidence="3"/>
<protein>
    <submittedName>
        <fullName evidence="3">Holo-(Acyl-carrier-protein) synthase</fullName>
        <ecNumber evidence="3">2.7.8.7</ecNumber>
    </submittedName>
</protein>
<feature type="domain" description="4'-phosphopantetheinyl transferase" evidence="2">
    <location>
        <begin position="25"/>
        <end position="127"/>
    </location>
</feature>
<dbReference type="Proteomes" id="UP000485562">
    <property type="component" value="Unassembled WGS sequence"/>
</dbReference>